<dbReference type="Proteomes" id="UP000218542">
    <property type="component" value="Unassembled WGS sequence"/>
</dbReference>
<evidence type="ECO:0000313" key="2">
    <source>
        <dbReference type="Proteomes" id="UP000218542"/>
    </source>
</evidence>
<evidence type="ECO:0000313" key="1">
    <source>
        <dbReference type="EMBL" id="GAX59851.1"/>
    </source>
</evidence>
<name>A0A286TVI7_9BACT</name>
<comment type="caution">
    <text evidence="1">The sequence shown here is derived from an EMBL/GenBank/DDBJ whole genome shotgun (WGS) entry which is preliminary data.</text>
</comment>
<reference evidence="2" key="1">
    <citation type="journal article" date="2017" name="Environ. Microbiol. Rep.">
        <title>Genetic Diversity of Marine Anaerobic Ammonium-Oxidizing Bacteria as Revealed by Genomic and Proteomic Analyses of 'Candidatus Scalindua japonica'.</title>
        <authorList>
            <person name="Oshiki M."/>
            <person name="Mizuto K."/>
            <person name="Kimura Z."/>
            <person name="Kindaichi T."/>
            <person name="Satoh H."/>
            <person name="Okabe S."/>
        </authorList>
    </citation>
    <scope>NUCLEOTIDE SEQUENCE [LARGE SCALE GENOMIC DNA]</scope>
    <source>
        <strain evidence="2">husup-a2</strain>
    </source>
</reference>
<organism evidence="1 2">
    <name type="scientific">Candidatus Scalindua japonica</name>
    <dbReference type="NCBI Taxonomy" id="1284222"/>
    <lineage>
        <taxon>Bacteria</taxon>
        <taxon>Pseudomonadati</taxon>
        <taxon>Planctomycetota</taxon>
        <taxon>Candidatus Brocadiia</taxon>
        <taxon>Candidatus Brocadiales</taxon>
        <taxon>Candidatus Scalinduaceae</taxon>
        <taxon>Candidatus Scalindua</taxon>
    </lineage>
</organism>
<dbReference type="OrthoDB" id="102453at2"/>
<dbReference type="AlphaFoldDB" id="A0A286TVI7"/>
<dbReference type="RefSeq" id="WP_096892980.1">
    <property type="nucleotide sequence ID" value="NZ_BAOS01000004.1"/>
</dbReference>
<gene>
    <name evidence="1" type="ORF">SCALIN_C04_0339</name>
</gene>
<accession>A0A286TVI7</accession>
<sequence>MAIRLIQGKIDSGKAYYAVNHVLKSYYTWSDELDSWVPGLLKQNPFPPALWNLKLFHLGFLVSAGELVN</sequence>
<proteinExistence type="predicted"/>
<keyword evidence="2" id="KW-1185">Reference proteome</keyword>
<protein>
    <submittedName>
        <fullName evidence="1">Uncharacterized protein</fullName>
    </submittedName>
</protein>
<dbReference type="EMBL" id="BAOS01000004">
    <property type="protein sequence ID" value="GAX59851.1"/>
    <property type="molecule type" value="Genomic_DNA"/>
</dbReference>